<feature type="signal peptide" evidence="1">
    <location>
        <begin position="1"/>
        <end position="23"/>
    </location>
</feature>
<evidence type="ECO:0008006" key="4">
    <source>
        <dbReference type="Google" id="ProtNLM"/>
    </source>
</evidence>
<sequence length="235" mass="26249">MNLSCRLLFMLPVMLASTLLAEAQNFYKERISRNNILTIGAGPSFAYLDNGGQYRSFDFEIKPSVAVSLTRKITSTMDVRATLGMQSISSGGNPPTALRDQWFANFSSFTVRGSAFYFDVIPSFNLIRFSNHMHRSKVNLYGGAGLGVLHAFTEQTKSFSPDETPTKHQTTTGYVPVRAGLSFKIGPYSDIAGEGTMLWTFTDNLDGNVGSNRYGDHLFQAQIVYRRFFRPKEMD</sequence>
<feature type="chain" id="PRO_5006148452" description="Outer membrane protein beta-barrel domain-containing protein" evidence="1">
    <location>
        <begin position="24"/>
        <end position="235"/>
    </location>
</feature>
<dbReference type="OrthoDB" id="838455at2"/>
<dbReference type="STRING" id="1305737.GCA_000526355_01516"/>
<dbReference type="PATRIC" id="fig|1305737.6.peg.694"/>
<evidence type="ECO:0000256" key="1">
    <source>
        <dbReference type="SAM" id="SignalP"/>
    </source>
</evidence>
<dbReference type="eggNOG" id="ENOG5033ZMT">
    <property type="taxonomic scope" value="Bacteria"/>
</dbReference>
<accession>A0A0P8BGU3</accession>
<gene>
    <name evidence="2" type="ORF">HLUCCX10_17335</name>
</gene>
<evidence type="ECO:0000313" key="3">
    <source>
        <dbReference type="Proteomes" id="UP000050421"/>
    </source>
</evidence>
<reference evidence="2 3" key="1">
    <citation type="submission" date="2015-09" db="EMBL/GenBank/DDBJ databases">
        <title>Identification and resolution of microdiversity through metagenomic sequencing of parallel consortia.</title>
        <authorList>
            <person name="Nelson W.C."/>
            <person name="Romine M.F."/>
            <person name="Lindemann S.R."/>
        </authorList>
    </citation>
    <scope>NUCLEOTIDE SEQUENCE [LARGE SCALE GENOMIC DNA]</scope>
    <source>
        <strain evidence="2">HL-49</strain>
    </source>
</reference>
<dbReference type="AlphaFoldDB" id="A0A0P8BGU3"/>
<organism evidence="2 3">
    <name type="scientific">Algoriphagus marincola HL-49</name>
    <dbReference type="NCBI Taxonomy" id="1305737"/>
    <lineage>
        <taxon>Bacteria</taxon>
        <taxon>Pseudomonadati</taxon>
        <taxon>Bacteroidota</taxon>
        <taxon>Cytophagia</taxon>
        <taxon>Cytophagales</taxon>
        <taxon>Cyclobacteriaceae</taxon>
        <taxon>Algoriphagus</taxon>
    </lineage>
</organism>
<name>A0A0P8BGU3_9BACT</name>
<keyword evidence="1" id="KW-0732">Signal</keyword>
<proteinExistence type="predicted"/>
<dbReference type="Proteomes" id="UP000050421">
    <property type="component" value="Unassembled WGS sequence"/>
</dbReference>
<protein>
    <recommendedName>
        <fullName evidence="4">Outer membrane protein beta-barrel domain-containing protein</fullName>
    </recommendedName>
</protein>
<dbReference type="EMBL" id="LJXT01000166">
    <property type="protein sequence ID" value="KPQ08219.1"/>
    <property type="molecule type" value="Genomic_DNA"/>
</dbReference>
<evidence type="ECO:0000313" key="2">
    <source>
        <dbReference type="EMBL" id="KPQ08219.1"/>
    </source>
</evidence>
<comment type="caution">
    <text evidence="2">The sequence shown here is derived from an EMBL/GenBank/DDBJ whole genome shotgun (WGS) entry which is preliminary data.</text>
</comment>